<dbReference type="EMBL" id="JAPDFW010000146">
    <property type="protein sequence ID" value="KAJ5066325.1"/>
    <property type="molecule type" value="Genomic_DNA"/>
</dbReference>
<dbReference type="InterPro" id="IPR027417">
    <property type="entry name" value="P-loop_NTPase"/>
</dbReference>
<keyword evidence="3" id="KW-1185">Reference proteome</keyword>
<evidence type="ECO:0000313" key="3">
    <source>
        <dbReference type="Proteomes" id="UP001149090"/>
    </source>
</evidence>
<comment type="caution">
    <text evidence="2">The sequence shown here is derived from an EMBL/GenBank/DDBJ whole genome shotgun (WGS) entry which is preliminary data.</text>
</comment>
<protein>
    <submittedName>
        <fullName evidence="2">Uncharacterized protein</fullName>
    </submittedName>
</protein>
<organism evidence="2 3">
    <name type="scientific">Anaeramoeba ignava</name>
    <name type="common">Anaerobic marine amoeba</name>
    <dbReference type="NCBI Taxonomy" id="1746090"/>
    <lineage>
        <taxon>Eukaryota</taxon>
        <taxon>Metamonada</taxon>
        <taxon>Anaeramoebidae</taxon>
        <taxon>Anaeramoeba</taxon>
    </lineage>
</organism>
<feature type="compositionally biased region" description="Low complexity" evidence="1">
    <location>
        <begin position="82"/>
        <end position="107"/>
    </location>
</feature>
<proteinExistence type="predicted"/>
<feature type="compositionally biased region" description="Basic residues" evidence="1">
    <location>
        <begin position="20"/>
        <end position="36"/>
    </location>
</feature>
<dbReference type="SUPFAM" id="SSF52540">
    <property type="entry name" value="P-loop containing nucleoside triphosphate hydrolases"/>
    <property type="match status" value="1"/>
</dbReference>
<feature type="compositionally biased region" description="Polar residues" evidence="1">
    <location>
        <begin position="1"/>
        <end position="19"/>
    </location>
</feature>
<evidence type="ECO:0000313" key="2">
    <source>
        <dbReference type="EMBL" id="KAJ5066325.1"/>
    </source>
</evidence>
<feature type="compositionally biased region" description="Pro residues" evidence="1">
    <location>
        <begin position="57"/>
        <end position="66"/>
    </location>
</feature>
<dbReference type="AlphaFoldDB" id="A0A9Q0L5T4"/>
<dbReference type="Proteomes" id="UP001149090">
    <property type="component" value="Unassembled WGS sequence"/>
</dbReference>
<dbReference type="Gene3D" id="3.40.50.300">
    <property type="entry name" value="P-loop containing nucleotide triphosphate hydrolases"/>
    <property type="match status" value="1"/>
</dbReference>
<feature type="region of interest" description="Disordered" evidence="1">
    <location>
        <begin position="157"/>
        <end position="183"/>
    </location>
</feature>
<accession>A0A9Q0L5T4</accession>
<reference evidence="2" key="1">
    <citation type="submission" date="2022-10" db="EMBL/GenBank/DDBJ databases">
        <title>Novel sulphate-reducing endosymbionts in the free-living metamonad Anaeramoeba.</title>
        <authorList>
            <person name="Jerlstrom-Hultqvist J."/>
            <person name="Cepicka I."/>
            <person name="Gallot-Lavallee L."/>
            <person name="Salas-Leiva D."/>
            <person name="Curtis B.A."/>
            <person name="Zahonova K."/>
            <person name="Pipaliya S."/>
            <person name="Dacks J."/>
            <person name="Roger A.J."/>
        </authorList>
    </citation>
    <scope>NUCLEOTIDE SEQUENCE</scope>
    <source>
        <strain evidence="2">BMAN</strain>
    </source>
</reference>
<name>A0A9Q0L5T4_ANAIG</name>
<evidence type="ECO:0000256" key="1">
    <source>
        <dbReference type="SAM" id="MobiDB-lite"/>
    </source>
</evidence>
<dbReference type="OrthoDB" id="66726at2759"/>
<gene>
    <name evidence="2" type="ORF">M0811_13704</name>
</gene>
<feature type="region of interest" description="Disordered" evidence="1">
    <location>
        <begin position="1"/>
        <end position="107"/>
    </location>
</feature>
<sequence>MNPKQQRNIPNEQFNSNHPSNKKPLSKPTKSPKKPTKPPPKLPNRTSPPNEKKRAKTPPPKLPNKNPPQNNQNNRINRLRGQFNRNPQQQNNQNNQIKTPPPINQINQNNRINRLRGQFNRNPQQQNNQINQIKTPPSINQNNQNNRINRLRGQFNRNPQQQNNQNNQIKTPPSINQINQNNSNHQNNQIHRIEEQPQNNEYSNEHFMIAKISTQKKPSFIKEGKEIYGLEINQSAVDHIRDNSSKDEISNVISFTGNTHSGKSTLINALLTSNKFNGKTGNVRISPNIGIKSSLAMSPTTGNLWVVDDPNNNYRYLDFEGNSASSKVPIDIDNETKKFLKKNQIKEQKYAIERRKSVEEHFPRLSYLVSNVIVFISTSDFADNKYYLKLLKNAKKSTQKVQSAEKPALILVKNKCSRKYETDYEKLTQIFFDAYAEDPEDPKLLRWYSEVHCFCLPNFDIEEPNSIEIFQKEIEIKRIN</sequence>